<dbReference type="SUPFAM" id="SSF69118">
    <property type="entry name" value="AhpD-like"/>
    <property type="match status" value="1"/>
</dbReference>
<dbReference type="GO" id="GO:0051920">
    <property type="term" value="F:peroxiredoxin activity"/>
    <property type="evidence" value="ECO:0007669"/>
    <property type="project" value="InterPro"/>
</dbReference>
<feature type="domain" description="Carboxymuconolactone decarboxylase-like" evidence="1">
    <location>
        <begin position="46"/>
        <end position="120"/>
    </location>
</feature>
<gene>
    <name evidence="2" type="ORF">GBAR_LOCUS21083</name>
</gene>
<protein>
    <recommendedName>
        <fullName evidence="1">Carboxymuconolactone decarboxylase-like domain-containing protein</fullName>
    </recommendedName>
</protein>
<dbReference type="PANTHER" id="PTHR34846">
    <property type="entry name" value="4-CARBOXYMUCONOLACTONE DECARBOXYLASE FAMILY PROTEIN (AFU_ORTHOLOGUE AFUA_6G11590)"/>
    <property type="match status" value="1"/>
</dbReference>
<dbReference type="PANTHER" id="PTHR34846:SF11">
    <property type="entry name" value="4-CARBOXYMUCONOLACTONE DECARBOXYLASE FAMILY PROTEIN (AFU_ORTHOLOGUE AFUA_6G11590)"/>
    <property type="match status" value="1"/>
</dbReference>
<proteinExistence type="predicted"/>
<keyword evidence="3" id="KW-1185">Reference proteome</keyword>
<evidence type="ECO:0000259" key="1">
    <source>
        <dbReference type="Pfam" id="PF02627"/>
    </source>
</evidence>
<evidence type="ECO:0000313" key="2">
    <source>
        <dbReference type="EMBL" id="CAI8037670.1"/>
    </source>
</evidence>
<dbReference type="AlphaFoldDB" id="A0AA35SWZ9"/>
<accession>A0AA35SWZ9</accession>
<dbReference type="InterPro" id="IPR003779">
    <property type="entry name" value="CMD-like"/>
</dbReference>
<evidence type="ECO:0000313" key="3">
    <source>
        <dbReference type="Proteomes" id="UP001174909"/>
    </source>
</evidence>
<organism evidence="2 3">
    <name type="scientific">Geodia barretti</name>
    <name type="common">Barrett's horny sponge</name>
    <dbReference type="NCBI Taxonomy" id="519541"/>
    <lineage>
        <taxon>Eukaryota</taxon>
        <taxon>Metazoa</taxon>
        <taxon>Porifera</taxon>
        <taxon>Demospongiae</taxon>
        <taxon>Heteroscleromorpha</taxon>
        <taxon>Tetractinellida</taxon>
        <taxon>Astrophorina</taxon>
        <taxon>Geodiidae</taxon>
        <taxon>Geodia</taxon>
    </lineage>
</organism>
<dbReference type="EMBL" id="CASHTH010002955">
    <property type="protein sequence ID" value="CAI8037670.1"/>
    <property type="molecule type" value="Genomic_DNA"/>
</dbReference>
<sequence length="187" mass="20152">MARVPYVSREDLPAEKQSIYDHIEATRGGIDGKGIPNSFRLLLNSPDAAEAVGTLGEHIRLGSTLHPAFRETAILGVARALDSQYVWAHHEPIARSVGVRPQVIESIRSGRAPMGLPPKEGVFAQAGKEYVRNGSLSERTFQAVEHLLGPQGAVELVVVIGYYAMLNAVLGSLGIELDEHLEASLPV</sequence>
<reference evidence="2" key="1">
    <citation type="submission" date="2023-03" db="EMBL/GenBank/DDBJ databases">
        <authorList>
            <person name="Steffen K."/>
            <person name="Cardenas P."/>
        </authorList>
    </citation>
    <scope>NUCLEOTIDE SEQUENCE</scope>
</reference>
<name>A0AA35SWZ9_GEOBA</name>
<dbReference type="InterPro" id="IPR029032">
    <property type="entry name" value="AhpD-like"/>
</dbReference>
<dbReference type="Proteomes" id="UP001174909">
    <property type="component" value="Unassembled WGS sequence"/>
</dbReference>
<dbReference type="Pfam" id="PF02627">
    <property type="entry name" value="CMD"/>
    <property type="match status" value="1"/>
</dbReference>
<comment type="caution">
    <text evidence="2">The sequence shown here is derived from an EMBL/GenBank/DDBJ whole genome shotgun (WGS) entry which is preliminary data.</text>
</comment>
<dbReference type="Gene3D" id="1.20.1290.10">
    <property type="entry name" value="AhpD-like"/>
    <property type="match status" value="1"/>
</dbReference>